<reference evidence="2 3" key="1">
    <citation type="submission" date="2023-10" db="EMBL/GenBank/DDBJ databases">
        <title>Chromosome-scale genome assembly provides insights into flower coloration mechanisms of Canna indica.</title>
        <authorList>
            <person name="Li C."/>
        </authorList>
    </citation>
    <scope>NUCLEOTIDE SEQUENCE [LARGE SCALE GENOMIC DNA]</scope>
    <source>
        <tissue evidence="2">Flower</tissue>
    </source>
</reference>
<dbReference type="Pfam" id="PF23467">
    <property type="entry name" value="WWE_5"/>
    <property type="match status" value="1"/>
</dbReference>
<dbReference type="EMBL" id="CP136892">
    <property type="protein sequence ID" value="WOL01515.1"/>
    <property type="molecule type" value="Genomic_DNA"/>
</dbReference>
<sequence>MREFKNFKSRSAPARILFFDALCSEFVAGKTAFELPIAAYSYIFDFLTMSQVNMEIGISNSIAWIDAHDRCFFPALAVDERRNLLWFDKGASPAASFECDSVECHREVRAAASHP</sequence>
<keyword evidence="3" id="KW-1185">Reference proteome</keyword>
<organism evidence="2 3">
    <name type="scientific">Canna indica</name>
    <name type="common">Indian-shot</name>
    <dbReference type="NCBI Taxonomy" id="4628"/>
    <lineage>
        <taxon>Eukaryota</taxon>
        <taxon>Viridiplantae</taxon>
        <taxon>Streptophyta</taxon>
        <taxon>Embryophyta</taxon>
        <taxon>Tracheophyta</taxon>
        <taxon>Spermatophyta</taxon>
        <taxon>Magnoliopsida</taxon>
        <taxon>Liliopsida</taxon>
        <taxon>Zingiberales</taxon>
        <taxon>Cannaceae</taxon>
        <taxon>Canna</taxon>
    </lineage>
</organism>
<protein>
    <recommendedName>
        <fullName evidence="1">RCD1 WWE domain-containing protein</fullName>
    </recommendedName>
</protein>
<dbReference type="Proteomes" id="UP001327560">
    <property type="component" value="Chromosome 3"/>
</dbReference>
<gene>
    <name evidence="2" type="ORF">Cni_G10232</name>
</gene>
<feature type="domain" description="RCD1 WWE" evidence="1">
    <location>
        <begin position="20"/>
        <end position="73"/>
    </location>
</feature>
<evidence type="ECO:0000259" key="1">
    <source>
        <dbReference type="Pfam" id="PF23467"/>
    </source>
</evidence>
<name>A0AAQ3QAG5_9LILI</name>
<dbReference type="AlphaFoldDB" id="A0AAQ3QAG5"/>
<proteinExistence type="predicted"/>
<evidence type="ECO:0000313" key="2">
    <source>
        <dbReference type="EMBL" id="WOL01515.1"/>
    </source>
</evidence>
<dbReference type="InterPro" id="IPR057823">
    <property type="entry name" value="WWE_RCD1"/>
</dbReference>
<accession>A0AAQ3QAG5</accession>
<evidence type="ECO:0000313" key="3">
    <source>
        <dbReference type="Proteomes" id="UP001327560"/>
    </source>
</evidence>